<reference evidence="4" key="1">
    <citation type="submission" date="2021-07" db="EMBL/GenBank/DDBJ databases">
        <authorList>
            <person name="Catto M.A."/>
            <person name="Jacobson A."/>
            <person name="Kennedy G."/>
            <person name="Labadie P."/>
            <person name="Hunt B.G."/>
            <person name="Srinivasan R."/>
        </authorList>
    </citation>
    <scope>NUCLEOTIDE SEQUENCE</scope>
    <source>
        <strain evidence="4">PL_HMW_Pooled</strain>
        <tissue evidence="4">Head</tissue>
    </source>
</reference>
<accession>A0AAE1GWF7</accession>
<keyword evidence="2" id="KW-0325">Glycoprotein</keyword>
<organism evidence="4 5">
    <name type="scientific">Frankliniella fusca</name>
    <dbReference type="NCBI Taxonomy" id="407009"/>
    <lineage>
        <taxon>Eukaryota</taxon>
        <taxon>Metazoa</taxon>
        <taxon>Ecdysozoa</taxon>
        <taxon>Arthropoda</taxon>
        <taxon>Hexapoda</taxon>
        <taxon>Insecta</taxon>
        <taxon>Pterygota</taxon>
        <taxon>Neoptera</taxon>
        <taxon>Paraneoptera</taxon>
        <taxon>Thysanoptera</taxon>
        <taxon>Terebrantia</taxon>
        <taxon>Thripoidea</taxon>
        <taxon>Thripidae</taxon>
        <taxon>Frankliniella</taxon>
    </lineage>
</organism>
<evidence type="ECO:0000313" key="4">
    <source>
        <dbReference type="EMBL" id="KAK3910585.1"/>
    </source>
</evidence>
<comment type="caution">
    <text evidence="4">The sequence shown here is derived from an EMBL/GenBank/DDBJ whole genome shotgun (WGS) entry which is preliminary data.</text>
</comment>
<evidence type="ECO:0000256" key="1">
    <source>
        <dbReference type="ARBA" id="ARBA00005679"/>
    </source>
</evidence>
<evidence type="ECO:0000256" key="2">
    <source>
        <dbReference type="ARBA" id="ARBA00023180"/>
    </source>
</evidence>
<keyword evidence="5" id="KW-1185">Reference proteome</keyword>
<dbReference type="EMBL" id="JAHWGI010000180">
    <property type="protein sequence ID" value="KAK3910585.1"/>
    <property type="molecule type" value="Genomic_DNA"/>
</dbReference>
<dbReference type="PANTHER" id="PTHR13234:SF69">
    <property type="entry name" value="GILT-LIKE PROTEIN 1"/>
    <property type="match status" value="1"/>
</dbReference>
<dbReference type="GO" id="GO:0016671">
    <property type="term" value="F:oxidoreductase activity, acting on a sulfur group of donors, disulfide as acceptor"/>
    <property type="evidence" value="ECO:0007669"/>
    <property type="project" value="InterPro"/>
</dbReference>
<dbReference type="Proteomes" id="UP001219518">
    <property type="component" value="Unassembled WGS sequence"/>
</dbReference>
<proteinExistence type="inferred from homology"/>
<name>A0AAE1GWF7_9NEOP</name>
<reference evidence="4" key="2">
    <citation type="journal article" date="2023" name="BMC Genomics">
        <title>Pest status, molecular evolution, and epigenetic factors derived from the genome assembly of Frankliniella fusca, a thysanopteran phytovirus vector.</title>
        <authorList>
            <person name="Catto M.A."/>
            <person name="Labadie P.E."/>
            <person name="Jacobson A.L."/>
            <person name="Kennedy G.G."/>
            <person name="Srinivasan R."/>
            <person name="Hunt B.G."/>
        </authorList>
    </citation>
    <scope>NUCLEOTIDE SEQUENCE</scope>
    <source>
        <strain evidence="4">PL_HMW_Pooled</strain>
    </source>
</reference>
<feature type="chain" id="PRO_5042159693" evidence="3">
    <location>
        <begin position="21"/>
        <end position="239"/>
    </location>
</feature>
<gene>
    <name evidence="4" type="ORF">KUF71_020399</name>
</gene>
<evidence type="ECO:0000313" key="5">
    <source>
        <dbReference type="Proteomes" id="UP001219518"/>
    </source>
</evidence>
<dbReference type="AlphaFoldDB" id="A0AAE1GWF7"/>
<dbReference type="InterPro" id="IPR004911">
    <property type="entry name" value="Interferon-induced_GILT"/>
</dbReference>
<protein>
    <submittedName>
        <fullName evidence="4">GILT-like protein 1</fullName>
    </submittedName>
</protein>
<sequence length="239" mass="26487">MMYLLIVCLAATAAAMPAEAANPVSVTVYYESLCPDSINFYINQLYPTMEVTNISTNVDLQLIPYGKSTQMKADNGSWIFTCHHGERECYGNKVHACALKLMASKNERLTYLNCLLKSMREDRKIVFPAEKCADEFNIGEKAQIIQCANSTMADDLLAEMGNKTSMLQPPLKSVPTVVFNNKYDENDFKSAQTNFKGVLCKYISSPKPAECSGTSGSTSLPSSIFAMFTTLLILAYQFH</sequence>
<evidence type="ECO:0000256" key="3">
    <source>
        <dbReference type="SAM" id="SignalP"/>
    </source>
</evidence>
<feature type="signal peptide" evidence="3">
    <location>
        <begin position="1"/>
        <end position="20"/>
    </location>
</feature>
<comment type="similarity">
    <text evidence="1">Belongs to the GILT family.</text>
</comment>
<keyword evidence="3" id="KW-0732">Signal</keyword>
<dbReference type="Pfam" id="PF03227">
    <property type="entry name" value="GILT"/>
    <property type="match status" value="1"/>
</dbReference>
<dbReference type="PANTHER" id="PTHR13234">
    <property type="entry name" value="GAMMA-INTERFERON INDUCIBLE LYSOSOMAL THIOL REDUCTASE GILT"/>
    <property type="match status" value="1"/>
</dbReference>